<reference evidence="1 2" key="1">
    <citation type="journal article" date="2015" name="Int. J. Syst. Evol. Microbiol.">
        <title>Rhizobium anhuiense sp. nov., isolated from effective nodules of Vicia faba and Pisum sativum.</title>
        <authorList>
            <person name="Zhang Y.J."/>
            <person name="Zheng W.T."/>
            <person name="Everall I."/>
            <person name="Young J.P."/>
            <person name="Zhang X.X."/>
            <person name="Tian C.F."/>
            <person name="Sui X.H."/>
            <person name="Wang E.T."/>
            <person name="Chen W.X."/>
        </authorList>
    </citation>
    <scope>NUCLEOTIDE SEQUENCE [LARGE SCALE GENOMIC DNA]</scope>
    <source>
        <strain evidence="1 2">CCBAU 23252</strain>
    </source>
</reference>
<name>A0A3S0SRL1_9HYPH</name>
<proteinExistence type="predicted"/>
<evidence type="ECO:0000313" key="2">
    <source>
        <dbReference type="Proteomes" id="UP000273611"/>
    </source>
</evidence>
<dbReference type="RefSeq" id="WP_127431196.1">
    <property type="nucleotide sequence ID" value="NZ_BMFI01000012.1"/>
</dbReference>
<gene>
    <name evidence="1" type="ORF">EEQ99_24185</name>
</gene>
<accession>A0A3S0SRL1</accession>
<comment type="caution">
    <text evidence="1">The sequence shown here is derived from an EMBL/GenBank/DDBJ whole genome shotgun (WGS) entry which is preliminary data.</text>
</comment>
<dbReference type="AlphaFoldDB" id="A0A3S0SRL1"/>
<sequence length="86" mass="9285">MATQNYSIETDDWTAVSTAEATVIVKNESVFDAYIAVAPNSAALASVKGHILPRGDAWPFINLGTNKVFVKRNEKTQPLAISVSAY</sequence>
<dbReference type="EMBL" id="RIBW01000013">
    <property type="protein sequence ID" value="RUL98574.1"/>
    <property type="molecule type" value="Genomic_DNA"/>
</dbReference>
<organism evidence="1 2">
    <name type="scientific">Rhizobium anhuiense</name>
    <dbReference type="NCBI Taxonomy" id="1184720"/>
    <lineage>
        <taxon>Bacteria</taxon>
        <taxon>Pseudomonadati</taxon>
        <taxon>Pseudomonadota</taxon>
        <taxon>Alphaproteobacteria</taxon>
        <taxon>Hyphomicrobiales</taxon>
        <taxon>Rhizobiaceae</taxon>
        <taxon>Rhizobium/Agrobacterium group</taxon>
        <taxon>Rhizobium</taxon>
    </lineage>
</organism>
<protein>
    <submittedName>
        <fullName evidence="1">Uncharacterized protein</fullName>
    </submittedName>
</protein>
<evidence type="ECO:0000313" key="1">
    <source>
        <dbReference type="EMBL" id="RUL98574.1"/>
    </source>
</evidence>
<dbReference type="Proteomes" id="UP000273611">
    <property type="component" value="Unassembled WGS sequence"/>
</dbReference>